<protein>
    <submittedName>
        <fullName evidence="1">Uncharacterized protein</fullName>
    </submittedName>
</protein>
<evidence type="ECO:0000313" key="1">
    <source>
        <dbReference type="EMBL" id="AHX11372.1"/>
    </source>
</evidence>
<dbReference type="Proteomes" id="UP000023755">
    <property type="component" value="Chromosome"/>
</dbReference>
<dbReference type="AlphaFoldDB" id="X5GWC9"/>
<evidence type="ECO:0000313" key="2">
    <source>
        <dbReference type="Proteomes" id="UP000023755"/>
    </source>
</evidence>
<accession>X5GWC9</accession>
<dbReference type="HOGENOM" id="CLU_3293061_0_0_5"/>
<dbReference type="STRING" id="1286528.NHE_0427"/>
<reference evidence="1 2" key="1">
    <citation type="submission" date="2014-03" db="EMBL/GenBank/DDBJ databases">
        <title>Sequencing and Comparison of Genomes and Transcriptome Profiles of Human Ehrlichiosis Agents.</title>
        <authorList>
            <person name="Lin M."/>
            <person name="Daugherty S.C."/>
            <person name="Nagaraj S."/>
            <person name="Cheng Z."/>
            <person name="Xiong Q."/>
            <person name="Lin F.-Y."/>
            <person name="Sengamalay N."/>
            <person name="Ott S."/>
            <person name="Godinez A."/>
            <person name="Tallon L.J."/>
            <person name="Sadzewicz L."/>
            <person name="Fraser C.M."/>
            <person name="Dunning Hotopp J.C."/>
            <person name="Rikihisa Y."/>
        </authorList>
    </citation>
    <scope>NUCLEOTIDE SEQUENCE [LARGE SCALE GENOMIC DNA]</scope>
    <source>
        <strain evidence="1 2">Oregon</strain>
    </source>
</reference>
<organism evidence="1 2">
    <name type="scientific">Neorickettsia helminthoeca str. Oregon</name>
    <dbReference type="NCBI Taxonomy" id="1286528"/>
    <lineage>
        <taxon>Bacteria</taxon>
        <taxon>Pseudomonadati</taxon>
        <taxon>Pseudomonadota</taxon>
        <taxon>Alphaproteobacteria</taxon>
        <taxon>Rickettsiales</taxon>
        <taxon>Anaplasmataceae</taxon>
        <taxon>Neorickettsia</taxon>
    </lineage>
</organism>
<dbReference type="KEGG" id="nhm:NHE_0427"/>
<name>X5GWC9_9RICK</name>
<dbReference type="EMBL" id="CP007481">
    <property type="protein sequence ID" value="AHX11372.1"/>
    <property type="molecule type" value="Genomic_DNA"/>
</dbReference>
<proteinExistence type="predicted"/>
<gene>
    <name evidence="1" type="ORF">NHE_0427</name>
</gene>
<sequence>MSFLKHFDFVVRRDTLFLYYKGLRGSDLSEVSSFILSEAT</sequence>
<keyword evidence="2" id="KW-1185">Reference proteome</keyword>